<reference evidence="1" key="1">
    <citation type="submission" date="2020-01" db="EMBL/GenBank/DDBJ databases">
        <title>Identification and distribution of gene clusters putatively required for synthesis of sphingolipid metabolism inhibitors in phylogenetically diverse species of the filamentous fungus Fusarium.</title>
        <authorList>
            <person name="Kim H.-S."/>
            <person name="Busman M."/>
            <person name="Brown D.W."/>
            <person name="Divon H."/>
            <person name="Uhlig S."/>
            <person name="Proctor R.H."/>
        </authorList>
    </citation>
    <scope>NUCLEOTIDE SEQUENCE</scope>
    <source>
        <strain evidence="1">NRRL 31653</strain>
    </source>
</reference>
<accession>A0A9P5B8W7</accession>
<dbReference type="EMBL" id="LUFC02000514">
    <property type="protein sequence ID" value="KAF4496678.1"/>
    <property type="molecule type" value="Genomic_DNA"/>
</dbReference>
<proteinExistence type="predicted"/>
<gene>
    <name evidence="1" type="ORF">FAGAP_7169</name>
</gene>
<dbReference type="Proteomes" id="UP000737391">
    <property type="component" value="Unassembled WGS sequence"/>
</dbReference>
<name>A0A9P5B8W7_9HYPO</name>
<comment type="caution">
    <text evidence="1">The sequence shown here is derived from an EMBL/GenBank/DDBJ whole genome shotgun (WGS) entry which is preliminary data.</text>
</comment>
<organism evidence="1 2">
    <name type="scientific">Fusarium agapanthi</name>
    <dbReference type="NCBI Taxonomy" id="1803897"/>
    <lineage>
        <taxon>Eukaryota</taxon>
        <taxon>Fungi</taxon>
        <taxon>Dikarya</taxon>
        <taxon>Ascomycota</taxon>
        <taxon>Pezizomycotina</taxon>
        <taxon>Sordariomycetes</taxon>
        <taxon>Hypocreomycetidae</taxon>
        <taxon>Hypocreales</taxon>
        <taxon>Nectriaceae</taxon>
        <taxon>Fusarium</taxon>
        <taxon>Fusarium fujikuroi species complex</taxon>
    </lineage>
</organism>
<dbReference type="AlphaFoldDB" id="A0A9P5B8W7"/>
<protein>
    <submittedName>
        <fullName evidence="1">Uncharacterized protein</fullName>
    </submittedName>
</protein>
<sequence length="133" mass="14729">MSSTSATVPAWEQKLRNDMALSRPSLNMISMHSPEALETTRFAAPMHNNYHPPEDSVKSQLISINVASVHHIQTATGTCIDTIRGLKDTQPNKDVWNATTRSACETAIRSFYDRFDSAADEAVQMIKALPLVQ</sequence>
<keyword evidence="2" id="KW-1185">Reference proteome</keyword>
<evidence type="ECO:0000313" key="1">
    <source>
        <dbReference type="EMBL" id="KAF4496678.1"/>
    </source>
</evidence>
<dbReference type="OrthoDB" id="5024028at2759"/>
<evidence type="ECO:0000313" key="2">
    <source>
        <dbReference type="Proteomes" id="UP000737391"/>
    </source>
</evidence>